<proteinExistence type="inferred from homology"/>
<dbReference type="CDD" id="cd06529">
    <property type="entry name" value="S24_LexA-like"/>
    <property type="match status" value="1"/>
</dbReference>
<dbReference type="CDD" id="cd00090">
    <property type="entry name" value="HTH_ARSR"/>
    <property type="match status" value="1"/>
</dbReference>
<comment type="similarity">
    <text evidence="1 12">Belongs to the peptidase S24 family.</text>
</comment>
<dbReference type="InterPro" id="IPR006197">
    <property type="entry name" value="Peptidase_S24_LexA"/>
</dbReference>
<dbReference type="GO" id="GO:0006260">
    <property type="term" value="P:DNA replication"/>
    <property type="evidence" value="ECO:0007669"/>
    <property type="project" value="UniProtKB-KW"/>
</dbReference>
<evidence type="ECO:0000256" key="10">
    <source>
        <dbReference type="ARBA" id="ARBA00023204"/>
    </source>
</evidence>
<evidence type="ECO:0000256" key="6">
    <source>
        <dbReference type="ARBA" id="ARBA00022813"/>
    </source>
</evidence>
<dbReference type="GO" id="GO:0006281">
    <property type="term" value="P:DNA repair"/>
    <property type="evidence" value="ECO:0007669"/>
    <property type="project" value="UniProtKB-KW"/>
</dbReference>
<keyword evidence="8" id="KW-0238">DNA-binding</keyword>
<keyword evidence="6 12" id="KW-0068">Autocatalytic cleavage</keyword>
<dbReference type="InterPro" id="IPR050077">
    <property type="entry name" value="LexA_repressor"/>
</dbReference>
<dbReference type="SUPFAM" id="SSF46785">
    <property type="entry name" value="Winged helix' DNA-binding domain"/>
    <property type="match status" value="1"/>
</dbReference>
<evidence type="ECO:0000256" key="12">
    <source>
        <dbReference type="RuleBase" id="RU003991"/>
    </source>
</evidence>
<dbReference type="EMBL" id="CP045122">
    <property type="protein sequence ID" value="QIN81113.1"/>
    <property type="molecule type" value="Genomic_DNA"/>
</dbReference>
<dbReference type="InterPro" id="IPR006199">
    <property type="entry name" value="LexA_DNA-bd_dom"/>
</dbReference>
<evidence type="ECO:0000256" key="11">
    <source>
        <dbReference type="ARBA" id="ARBA00023236"/>
    </source>
</evidence>
<keyword evidence="3" id="KW-0235">DNA replication</keyword>
<evidence type="ECO:0000256" key="1">
    <source>
        <dbReference type="ARBA" id="ARBA00007484"/>
    </source>
</evidence>
<evidence type="ECO:0000259" key="13">
    <source>
        <dbReference type="Pfam" id="PF00717"/>
    </source>
</evidence>
<evidence type="ECO:0000313" key="16">
    <source>
        <dbReference type="Proteomes" id="UP000502706"/>
    </source>
</evidence>
<dbReference type="InterPro" id="IPR006200">
    <property type="entry name" value="LexA"/>
</dbReference>
<dbReference type="InterPro" id="IPR036286">
    <property type="entry name" value="LexA/Signal_pep-like_sf"/>
</dbReference>
<dbReference type="Proteomes" id="UP000502706">
    <property type="component" value="Plasmid unnamed1"/>
</dbReference>
<dbReference type="InterPro" id="IPR039418">
    <property type="entry name" value="LexA-like"/>
</dbReference>
<accession>A0A6G8Q3T7</accession>
<protein>
    <submittedName>
        <fullName evidence="15">Repressor LexA</fullName>
        <ecNumber evidence="15">3.4.21.88</ecNumber>
    </submittedName>
</protein>
<dbReference type="PANTHER" id="PTHR33516:SF2">
    <property type="entry name" value="LEXA REPRESSOR-RELATED"/>
    <property type="match status" value="1"/>
</dbReference>
<feature type="domain" description="Peptidase S24/S26A/S26B/S26C" evidence="13">
    <location>
        <begin position="93"/>
        <end position="211"/>
    </location>
</feature>
<evidence type="ECO:0000256" key="3">
    <source>
        <dbReference type="ARBA" id="ARBA00022705"/>
    </source>
</evidence>
<geneLocation type="plasmid" evidence="15 16">
    <name>unnamed1</name>
</geneLocation>
<dbReference type="EC" id="3.4.21.88" evidence="15"/>
<evidence type="ECO:0000256" key="2">
    <source>
        <dbReference type="ARBA" id="ARBA00022491"/>
    </source>
</evidence>
<keyword evidence="7" id="KW-0805">Transcription regulation</keyword>
<name>A0A6G8Q3T7_9ACTN</name>
<dbReference type="GO" id="GO:0045892">
    <property type="term" value="P:negative regulation of DNA-templated transcription"/>
    <property type="evidence" value="ECO:0007669"/>
    <property type="project" value="InterPro"/>
</dbReference>
<keyword evidence="9" id="KW-0804">Transcription</keyword>
<dbReference type="GO" id="GO:0004252">
    <property type="term" value="F:serine-type endopeptidase activity"/>
    <property type="evidence" value="ECO:0007669"/>
    <property type="project" value="UniProtKB-EC"/>
</dbReference>
<dbReference type="Pfam" id="PF01726">
    <property type="entry name" value="LexA_DNA_bind"/>
    <property type="match status" value="1"/>
</dbReference>
<keyword evidence="4" id="KW-0227">DNA damage</keyword>
<keyword evidence="15" id="KW-0614">Plasmid</keyword>
<dbReference type="Gene3D" id="1.10.10.10">
    <property type="entry name" value="Winged helix-like DNA-binding domain superfamily/Winged helix DNA-binding domain"/>
    <property type="match status" value="1"/>
</dbReference>
<dbReference type="RefSeq" id="WP_166398825.1">
    <property type="nucleotide sequence ID" value="NZ_CP045122.1"/>
</dbReference>
<evidence type="ECO:0000256" key="4">
    <source>
        <dbReference type="ARBA" id="ARBA00022763"/>
    </source>
</evidence>
<evidence type="ECO:0000256" key="7">
    <source>
        <dbReference type="ARBA" id="ARBA00023015"/>
    </source>
</evidence>
<keyword evidence="10" id="KW-0234">DNA repair</keyword>
<sequence>MVLVMGEGLHPSRLKVLEYLARTKRGGEETPSEREIGRAVGLKSSQTVHHHLKALEAGGYVERTSSGETKGRTTKRRPIRITPKGWGAVGTAPLLGRIAAGRGLEAVADEEAYSLAAELLGSRSGRRRYLLRVVGDSMVDGRISDGDLLVVEEDEDPEDGAVVVALLGGGEEVTVKKLYREGDSVRLKPQNGEHEDIVVPAADVVLQGRAVGVIHSLGRGL</sequence>
<dbReference type="GO" id="GO:0009432">
    <property type="term" value="P:SOS response"/>
    <property type="evidence" value="ECO:0007669"/>
    <property type="project" value="UniProtKB-KW"/>
</dbReference>
<dbReference type="InterPro" id="IPR036388">
    <property type="entry name" value="WH-like_DNA-bd_sf"/>
</dbReference>
<evidence type="ECO:0000313" key="15">
    <source>
        <dbReference type="EMBL" id="QIN81113.1"/>
    </source>
</evidence>
<keyword evidence="5 12" id="KW-0378">Hydrolase</keyword>
<dbReference type="PRINTS" id="PR00726">
    <property type="entry name" value="LEXASERPTASE"/>
</dbReference>
<evidence type="ECO:0000259" key="14">
    <source>
        <dbReference type="Pfam" id="PF01726"/>
    </source>
</evidence>
<keyword evidence="11" id="KW-0742">SOS response</keyword>
<evidence type="ECO:0000256" key="5">
    <source>
        <dbReference type="ARBA" id="ARBA00022801"/>
    </source>
</evidence>
<dbReference type="AlphaFoldDB" id="A0A6G8Q3T7"/>
<evidence type="ECO:0000256" key="8">
    <source>
        <dbReference type="ARBA" id="ARBA00023125"/>
    </source>
</evidence>
<dbReference type="GO" id="GO:0006508">
    <property type="term" value="P:proteolysis"/>
    <property type="evidence" value="ECO:0007669"/>
    <property type="project" value="InterPro"/>
</dbReference>
<dbReference type="PANTHER" id="PTHR33516">
    <property type="entry name" value="LEXA REPRESSOR"/>
    <property type="match status" value="1"/>
</dbReference>
<dbReference type="InterPro" id="IPR011991">
    <property type="entry name" value="ArsR-like_HTH"/>
</dbReference>
<dbReference type="GO" id="GO:0003677">
    <property type="term" value="F:DNA binding"/>
    <property type="evidence" value="ECO:0007669"/>
    <property type="project" value="UniProtKB-KW"/>
</dbReference>
<gene>
    <name evidence="15" type="primary">lexA</name>
    <name evidence="15" type="ORF">GBA65_22015</name>
</gene>
<reference evidence="15 16" key="1">
    <citation type="submission" date="2019-10" db="EMBL/GenBank/DDBJ databases">
        <title>Rubrobacter sp nov SCSIO 52915 isolated from a deep-sea sediment in the South China Sea.</title>
        <authorList>
            <person name="Chen R.W."/>
        </authorList>
    </citation>
    <scope>NUCLEOTIDE SEQUENCE [LARGE SCALE GENOMIC DNA]</scope>
    <source>
        <strain evidence="15 16">SCSIO 52915</strain>
        <plasmid evidence="15 16">unnamed1</plasmid>
    </source>
</reference>
<dbReference type="NCBIfam" id="TIGR00498">
    <property type="entry name" value="lexA"/>
    <property type="match status" value="1"/>
</dbReference>
<dbReference type="SUPFAM" id="SSF51306">
    <property type="entry name" value="LexA/Signal peptidase"/>
    <property type="match status" value="1"/>
</dbReference>
<keyword evidence="16" id="KW-1185">Reference proteome</keyword>
<dbReference type="Pfam" id="PF00717">
    <property type="entry name" value="Peptidase_S24"/>
    <property type="match status" value="1"/>
</dbReference>
<dbReference type="InterPro" id="IPR036390">
    <property type="entry name" value="WH_DNA-bd_sf"/>
</dbReference>
<feature type="domain" description="LexA repressor DNA-binding" evidence="14">
    <location>
        <begin position="11"/>
        <end position="65"/>
    </location>
</feature>
<keyword evidence="2" id="KW-0678">Repressor</keyword>
<dbReference type="Gene3D" id="2.10.109.10">
    <property type="entry name" value="Umud Fragment, subunit A"/>
    <property type="match status" value="1"/>
</dbReference>
<dbReference type="KEGG" id="rmar:GBA65_22015"/>
<dbReference type="InterPro" id="IPR015927">
    <property type="entry name" value="Peptidase_S24_S26A/B/C"/>
</dbReference>
<evidence type="ECO:0000256" key="9">
    <source>
        <dbReference type="ARBA" id="ARBA00023163"/>
    </source>
</evidence>
<organism evidence="15 16">
    <name type="scientific">Rubrobacter marinus</name>
    <dbReference type="NCBI Taxonomy" id="2653852"/>
    <lineage>
        <taxon>Bacteria</taxon>
        <taxon>Bacillati</taxon>
        <taxon>Actinomycetota</taxon>
        <taxon>Rubrobacteria</taxon>
        <taxon>Rubrobacterales</taxon>
        <taxon>Rubrobacteraceae</taxon>
        <taxon>Rubrobacter</taxon>
    </lineage>
</organism>